<dbReference type="HOGENOM" id="CLU_3346919_0_0_6"/>
<dbReference type="EMBL" id="CP003837">
    <property type="protein sequence ID" value="AGH43243.1"/>
    <property type="molecule type" value="Genomic_DNA"/>
</dbReference>
<proteinExistence type="predicted"/>
<sequence length="37" mass="4559">MANITEGNSRHWILNRDIRHKYYFFMPRLSHVIQSAR</sequence>
<dbReference type="KEGG" id="gps:C427_1134"/>
<evidence type="ECO:0000313" key="2">
    <source>
        <dbReference type="Proteomes" id="UP000011864"/>
    </source>
</evidence>
<dbReference type="Proteomes" id="UP000011864">
    <property type="component" value="Chromosome"/>
</dbReference>
<gene>
    <name evidence="1" type="ORF">C427_1134</name>
</gene>
<dbReference type="AlphaFoldDB" id="K7ANS0"/>
<dbReference type="PATRIC" id="fig|1129794.4.peg.1124"/>
<keyword evidence="2" id="KW-1185">Reference proteome</keyword>
<protein>
    <submittedName>
        <fullName evidence="1">Uncharacterized protein</fullName>
    </submittedName>
</protein>
<evidence type="ECO:0000313" key="1">
    <source>
        <dbReference type="EMBL" id="AGH43243.1"/>
    </source>
</evidence>
<reference evidence="1 2" key="1">
    <citation type="journal article" date="2013" name="Genome Announc.">
        <title>Complete Genome Sequence of Glaciecola psychrophila Strain 170T.</title>
        <authorList>
            <person name="Yin J."/>
            <person name="Chen J."/>
            <person name="Liu G."/>
            <person name="Yu Y."/>
            <person name="Song L."/>
            <person name="Wang X."/>
            <person name="Qu X."/>
        </authorList>
    </citation>
    <scope>NUCLEOTIDE SEQUENCE [LARGE SCALE GENOMIC DNA]</scope>
    <source>
        <strain evidence="1 2">170</strain>
    </source>
</reference>
<accession>K7ANS0</accession>
<name>K7ANS0_9ALTE</name>
<organism evidence="1 2">
    <name type="scientific">Paraglaciecola psychrophila 170</name>
    <dbReference type="NCBI Taxonomy" id="1129794"/>
    <lineage>
        <taxon>Bacteria</taxon>
        <taxon>Pseudomonadati</taxon>
        <taxon>Pseudomonadota</taxon>
        <taxon>Gammaproteobacteria</taxon>
        <taxon>Alteromonadales</taxon>
        <taxon>Alteromonadaceae</taxon>
        <taxon>Paraglaciecola</taxon>
    </lineage>
</organism>